<accession>A0ABV0VBQ8</accession>
<proteinExistence type="predicted"/>
<keyword evidence="2" id="KW-1185">Reference proteome</keyword>
<reference evidence="1 2" key="1">
    <citation type="submission" date="2021-06" db="EMBL/GenBank/DDBJ databases">
        <authorList>
            <person name="Palmer J.M."/>
        </authorList>
    </citation>
    <scope>NUCLEOTIDE SEQUENCE [LARGE SCALE GENOMIC DNA]</scope>
    <source>
        <strain evidence="2">if_2019</strain>
        <tissue evidence="1">Muscle</tissue>
    </source>
</reference>
<dbReference type="EMBL" id="JAHRIQ010104484">
    <property type="protein sequence ID" value="MEQ2254459.1"/>
    <property type="molecule type" value="Genomic_DNA"/>
</dbReference>
<evidence type="ECO:0000313" key="1">
    <source>
        <dbReference type="EMBL" id="MEQ2254459.1"/>
    </source>
</evidence>
<evidence type="ECO:0000313" key="2">
    <source>
        <dbReference type="Proteomes" id="UP001482620"/>
    </source>
</evidence>
<protein>
    <submittedName>
        <fullName evidence="1">Uncharacterized protein</fullName>
    </submittedName>
</protein>
<gene>
    <name evidence="1" type="ORF">ILYODFUR_004034</name>
</gene>
<sequence length="115" mass="12868">MVRQELSQTNVFHQTAVWAALHKGIEGGRMRRSEGMCACGKLEAGPRGNQSELLHPPSASQNRRGLRCVLHKLIPSKLDCLCRSNQSFVNESLGNDSPIMVERNHNMVHHKLEIS</sequence>
<dbReference type="Proteomes" id="UP001482620">
    <property type="component" value="Unassembled WGS sequence"/>
</dbReference>
<name>A0ABV0VBQ8_9TELE</name>
<organism evidence="1 2">
    <name type="scientific">Ilyodon furcidens</name>
    <name type="common">goldbreast splitfin</name>
    <dbReference type="NCBI Taxonomy" id="33524"/>
    <lineage>
        <taxon>Eukaryota</taxon>
        <taxon>Metazoa</taxon>
        <taxon>Chordata</taxon>
        <taxon>Craniata</taxon>
        <taxon>Vertebrata</taxon>
        <taxon>Euteleostomi</taxon>
        <taxon>Actinopterygii</taxon>
        <taxon>Neopterygii</taxon>
        <taxon>Teleostei</taxon>
        <taxon>Neoteleostei</taxon>
        <taxon>Acanthomorphata</taxon>
        <taxon>Ovalentaria</taxon>
        <taxon>Atherinomorphae</taxon>
        <taxon>Cyprinodontiformes</taxon>
        <taxon>Goodeidae</taxon>
        <taxon>Ilyodon</taxon>
    </lineage>
</organism>
<comment type="caution">
    <text evidence="1">The sequence shown here is derived from an EMBL/GenBank/DDBJ whole genome shotgun (WGS) entry which is preliminary data.</text>
</comment>